<proteinExistence type="predicted"/>
<accession>A0ACD1I845</accession>
<name>A0ACD1I845_9EURO</name>
<reference evidence="1" key="1">
    <citation type="submission" date="2018-02" db="EMBL/GenBank/DDBJ databases">
        <title>The genomes of Aspergillus section Nigri reveals drivers in fungal speciation.</title>
        <authorList>
            <consortium name="DOE Joint Genome Institute"/>
            <person name="Vesth T.C."/>
            <person name="Nybo J."/>
            <person name="Theobald S."/>
            <person name="Brandl J."/>
            <person name="Frisvad J.C."/>
            <person name="Nielsen K.F."/>
            <person name="Lyhne E.K."/>
            <person name="Kogle M.E."/>
            <person name="Kuo A."/>
            <person name="Riley R."/>
            <person name="Clum A."/>
            <person name="Nolan M."/>
            <person name="Lipzen A."/>
            <person name="Salamov A."/>
            <person name="Henrissat B."/>
            <person name="Wiebenga A."/>
            <person name="De vries R.P."/>
            <person name="Grigoriev I.V."/>
            <person name="Mortensen U.H."/>
            <person name="Andersen M.R."/>
            <person name="Baker S.E."/>
        </authorList>
    </citation>
    <scope>NUCLEOTIDE SEQUENCE</scope>
    <source>
        <strain evidence="1">CBS 115574</strain>
    </source>
</reference>
<sequence>MVALQLSVNKVWVDRGYHQGPEGLIGADGKRGGWGWSGRAVIDSNSGCTTGYGILICRLICERCQVMACPGIVLIAYSIMVDSPEPISGADGAVMRPHERPGDCPIGHNGDDGPEMEQQQKRGGWTKKTISPTFRWSTRSRSCPHGQ</sequence>
<protein>
    <submittedName>
        <fullName evidence="1">Uncharacterized protein</fullName>
    </submittedName>
</protein>
<evidence type="ECO:0000313" key="2">
    <source>
        <dbReference type="Proteomes" id="UP000249748"/>
    </source>
</evidence>
<organism evidence="1 2">
    <name type="scientific">Aspergillus costaricaensis CBS 115574</name>
    <dbReference type="NCBI Taxonomy" id="1448317"/>
    <lineage>
        <taxon>Eukaryota</taxon>
        <taxon>Fungi</taxon>
        <taxon>Dikarya</taxon>
        <taxon>Ascomycota</taxon>
        <taxon>Pezizomycotina</taxon>
        <taxon>Eurotiomycetes</taxon>
        <taxon>Eurotiomycetidae</taxon>
        <taxon>Eurotiales</taxon>
        <taxon>Aspergillaceae</taxon>
        <taxon>Aspergillus</taxon>
        <taxon>Aspergillus subgen. Circumdati</taxon>
    </lineage>
</organism>
<dbReference type="EMBL" id="KZ824560">
    <property type="protein sequence ID" value="RAK86247.1"/>
    <property type="molecule type" value="Genomic_DNA"/>
</dbReference>
<keyword evidence="2" id="KW-1185">Reference proteome</keyword>
<dbReference type="Proteomes" id="UP000249748">
    <property type="component" value="Unassembled WGS sequence"/>
</dbReference>
<evidence type="ECO:0000313" key="1">
    <source>
        <dbReference type="EMBL" id="RAK86247.1"/>
    </source>
</evidence>
<gene>
    <name evidence="1" type="ORF">BO79DRAFT_153745</name>
</gene>